<comment type="caution">
    <text evidence="1">The sequence shown here is derived from an EMBL/GenBank/DDBJ whole genome shotgun (WGS) entry which is preliminary data.</text>
</comment>
<dbReference type="AlphaFoldDB" id="A0A812F003"/>
<dbReference type="Proteomes" id="UP000655759">
    <property type="component" value="Unassembled WGS sequence"/>
</dbReference>
<dbReference type="PANTHER" id="PTHR31118:SF12">
    <property type="entry name" value="CYCLASE-LIKE PROTEIN 2"/>
    <property type="match status" value="1"/>
</dbReference>
<dbReference type="RefSeq" id="WP_205098526.1">
    <property type="nucleotide sequence ID" value="NZ_CAJNAQ010000002.1"/>
</dbReference>
<dbReference type="GO" id="GO:0004061">
    <property type="term" value="F:arylformamidase activity"/>
    <property type="evidence" value="ECO:0007669"/>
    <property type="project" value="InterPro"/>
</dbReference>
<dbReference type="InterPro" id="IPR037175">
    <property type="entry name" value="KFase_sf"/>
</dbReference>
<dbReference type="Gene3D" id="3.50.30.50">
    <property type="entry name" value="Putative cyclase"/>
    <property type="match status" value="1"/>
</dbReference>
<evidence type="ECO:0000313" key="2">
    <source>
        <dbReference type="Proteomes" id="UP000655759"/>
    </source>
</evidence>
<gene>
    <name evidence="1" type="ORF">NUZ5A_20644</name>
</gene>
<sequence length="213" mass="23516">MKSVDLTLAISEKTPSFPGSPAPFFIPWEELGKDGYNLELLFLSSHAGTHVDAPFHFLPRGKKIHQLDPGRFLRSSRLIRIHAEPNYAITKSDIKSYEREFGRIENGSTIVFATGWNSNLGRSGFFEENPGLSESASRYLVSKKTNLVGIDSPSIDVGSNKKFSAHHILLKGNVLILENLCNLSKIRSSTFNLAAFPLKLQNATGSPVRAIAF</sequence>
<proteinExistence type="predicted"/>
<name>A0A812F003_9ARCH</name>
<evidence type="ECO:0000313" key="1">
    <source>
        <dbReference type="EMBL" id="CAE6489633.1"/>
    </source>
</evidence>
<protein>
    <submittedName>
        <fullName evidence="1">Putative cyclase</fullName>
    </submittedName>
</protein>
<dbReference type="SUPFAM" id="SSF102198">
    <property type="entry name" value="Putative cyclase"/>
    <property type="match status" value="1"/>
</dbReference>
<accession>A0A812F003</accession>
<reference evidence="1" key="1">
    <citation type="submission" date="2021-02" db="EMBL/GenBank/DDBJ databases">
        <authorList>
            <person name="Han P."/>
        </authorList>
    </citation>
    <scope>NUCLEOTIDE SEQUENCE</scope>
    <source>
        <strain evidence="1">Candidatus Nitrosotenuis uzonensis 5A</strain>
    </source>
</reference>
<dbReference type="PANTHER" id="PTHR31118">
    <property type="entry name" value="CYCLASE-LIKE PROTEIN 2"/>
    <property type="match status" value="1"/>
</dbReference>
<dbReference type="GO" id="GO:0019441">
    <property type="term" value="P:L-tryptophan catabolic process to kynurenine"/>
    <property type="evidence" value="ECO:0007669"/>
    <property type="project" value="InterPro"/>
</dbReference>
<dbReference type="Pfam" id="PF04199">
    <property type="entry name" value="Cyclase"/>
    <property type="match status" value="1"/>
</dbReference>
<dbReference type="InterPro" id="IPR007325">
    <property type="entry name" value="KFase/CYL"/>
</dbReference>
<organism evidence="1 2">
    <name type="scientific">Candidatus Nitrosotenuis uzonensis</name>
    <dbReference type="NCBI Taxonomy" id="1407055"/>
    <lineage>
        <taxon>Archaea</taxon>
        <taxon>Nitrososphaerota</taxon>
        <taxon>Candidatus Nitrosotenuis</taxon>
    </lineage>
</organism>
<dbReference type="EMBL" id="CAJNAQ010000002">
    <property type="protein sequence ID" value="CAE6489633.1"/>
    <property type="molecule type" value="Genomic_DNA"/>
</dbReference>